<gene>
    <name evidence="2" type="ORF">HYALB_00004770</name>
</gene>
<proteinExistence type="predicted"/>
<feature type="compositionally biased region" description="Polar residues" evidence="1">
    <location>
        <begin position="853"/>
        <end position="867"/>
    </location>
</feature>
<dbReference type="Gene3D" id="1.25.40.10">
    <property type="entry name" value="Tetratricopeptide repeat domain"/>
    <property type="match status" value="2"/>
</dbReference>
<dbReference type="SUPFAM" id="SSF48452">
    <property type="entry name" value="TPR-like"/>
    <property type="match status" value="2"/>
</dbReference>
<dbReference type="AlphaFoldDB" id="A0A9N9LPY3"/>
<dbReference type="Gene3D" id="3.40.50.300">
    <property type="entry name" value="P-loop containing nucleotide triphosphate hydrolases"/>
    <property type="match status" value="1"/>
</dbReference>
<reference evidence="2" key="1">
    <citation type="submission" date="2021-07" db="EMBL/GenBank/DDBJ databases">
        <authorList>
            <person name="Durling M."/>
        </authorList>
    </citation>
    <scope>NUCLEOTIDE SEQUENCE</scope>
</reference>
<accession>A0A9N9LPY3</accession>
<protein>
    <submittedName>
        <fullName evidence="2">Uncharacterized protein</fullName>
    </submittedName>
</protein>
<dbReference type="Pfam" id="PF13424">
    <property type="entry name" value="TPR_12"/>
    <property type="match status" value="1"/>
</dbReference>
<organism evidence="2 3">
    <name type="scientific">Hymenoscyphus albidus</name>
    <dbReference type="NCBI Taxonomy" id="595503"/>
    <lineage>
        <taxon>Eukaryota</taxon>
        <taxon>Fungi</taxon>
        <taxon>Dikarya</taxon>
        <taxon>Ascomycota</taxon>
        <taxon>Pezizomycotina</taxon>
        <taxon>Leotiomycetes</taxon>
        <taxon>Helotiales</taxon>
        <taxon>Helotiaceae</taxon>
        <taxon>Hymenoscyphus</taxon>
    </lineage>
</organism>
<feature type="region of interest" description="Disordered" evidence="1">
    <location>
        <begin position="846"/>
        <end position="867"/>
    </location>
</feature>
<name>A0A9N9LPY3_9HELO</name>
<evidence type="ECO:0000313" key="3">
    <source>
        <dbReference type="Proteomes" id="UP000701801"/>
    </source>
</evidence>
<evidence type="ECO:0000313" key="2">
    <source>
        <dbReference type="EMBL" id="CAG8975456.1"/>
    </source>
</evidence>
<dbReference type="Proteomes" id="UP000701801">
    <property type="component" value="Unassembled WGS sequence"/>
</dbReference>
<keyword evidence="3" id="KW-1185">Reference proteome</keyword>
<sequence length="925" mass="104110">MADPFSILAGTAGLTDVCIRLAQFLKHANDGFRVVDQELEALSEEITSLRSVNDLIERSYTEGSTAKANLEHQKILGTNWHATQNTLVSCQRIVEKIEEILIEVEGSGGGKHIKRDQIRKWLKQQRKEEELMSLREKLKAHQKALQLSLSAVNIFWGVFWINATSKEHAEQSFSTIGKVAPNQAAVKSWFSTLGPDHPWLLIIDNADDDNFPVQDCFPDSTSGTILITTRNPMLRTHGIVVPRYFEFHGLDEEKSIELLLNALGESIPWKATNINFASVIAKAMGYLPLALIHAGATVLSGQCTLETYLNFFEATWDRIRQIKEPTAATPISDTNAAIYSSFELMHDGISMRKNSASKDALELLRIFSFLDRQQIKLEIFLRAATNPTVESAAELRKEGDRKVYSKSIPKLTKAQTLRNIIMRLLNLLSQLGHRPVLPKFLSQSIGPEAFYELRLREEIKELSRMSLISTNSGIGDCYSMHAAVHLWARQRPDMTLVEQAPRVTPDRLVQLVKFSLVYAQGHQLEEAERLRSYVANIAIQYLGVENMKTINIMRLLSWTYWQLARPDKAVELQKQALQACIKVLGPENPETLQIMDSYGSSLWLQGHVPEARNGGLGRAVGKDFDFTEAIDIQSKAFIGLRVKLGPSHTATLEAMDNLAMAYFDRAAYRQGQPNDLERALALESEVFTTRVKRLGRENYHNLWAGLNLARIKGVCGETDEALSIFLPGHSVVRRDLGEDHFIYLFSELHHGRILMCAKRYDEAERILTSVVDSHEKNRGQHPDRLLAMFSLIKCRNVLDKSNQTSALLYELISGTKALFGPDHAAFRCIIDGQVLSKDASEILLDNPTKGDDTNSIQRGTGHLQNERNSYSSVVGERIQPILNEELQFLGKAEKKTKVFDENVLRSRGGKESLKGKNKVRDDDDK</sequence>
<evidence type="ECO:0000256" key="1">
    <source>
        <dbReference type="SAM" id="MobiDB-lite"/>
    </source>
</evidence>
<dbReference type="EMBL" id="CAJVRM010000139">
    <property type="protein sequence ID" value="CAG8975456.1"/>
    <property type="molecule type" value="Genomic_DNA"/>
</dbReference>
<dbReference type="InterPro" id="IPR011990">
    <property type="entry name" value="TPR-like_helical_dom_sf"/>
</dbReference>
<dbReference type="PANTHER" id="PTHR46082:SF6">
    <property type="entry name" value="AAA+ ATPASE DOMAIN-CONTAINING PROTEIN-RELATED"/>
    <property type="match status" value="1"/>
</dbReference>
<dbReference type="InterPro" id="IPR053137">
    <property type="entry name" value="NLR-like"/>
</dbReference>
<dbReference type="SUPFAM" id="SSF52540">
    <property type="entry name" value="P-loop containing nucleoside triphosphate hydrolases"/>
    <property type="match status" value="1"/>
</dbReference>
<comment type="caution">
    <text evidence="2">The sequence shown here is derived from an EMBL/GenBank/DDBJ whole genome shotgun (WGS) entry which is preliminary data.</text>
</comment>
<dbReference type="PANTHER" id="PTHR46082">
    <property type="entry name" value="ATP/GTP-BINDING PROTEIN-RELATED"/>
    <property type="match status" value="1"/>
</dbReference>
<dbReference type="OrthoDB" id="5086500at2759"/>
<dbReference type="InterPro" id="IPR027417">
    <property type="entry name" value="P-loop_NTPase"/>
</dbReference>